<keyword evidence="6" id="KW-1185">Reference proteome</keyword>
<evidence type="ECO:0000313" key="7">
    <source>
        <dbReference type="WBParaSite" id="ACOC_0001224201-mRNA-1"/>
    </source>
</evidence>
<reference evidence="7" key="1">
    <citation type="submission" date="2017-02" db="UniProtKB">
        <authorList>
            <consortium name="WormBaseParasite"/>
        </authorList>
    </citation>
    <scope>IDENTIFICATION</scope>
</reference>
<gene>
    <name evidence="5" type="ORF">ACOC_LOCUS12243</name>
</gene>
<accession>A0A0R3Q035</accession>
<evidence type="ECO:0000256" key="2">
    <source>
        <dbReference type="PROSITE-ProRule" id="PRU00059"/>
    </source>
</evidence>
<dbReference type="Proteomes" id="UP000267027">
    <property type="component" value="Unassembled WGS sequence"/>
</dbReference>
<evidence type="ECO:0000256" key="3">
    <source>
        <dbReference type="SAM" id="SignalP"/>
    </source>
</evidence>
<organism evidence="7">
    <name type="scientific">Angiostrongylus costaricensis</name>
    <name type="common">Nematode worm</name>
    <dbReference type="NCBI Taxonomy" id="334426"/>
    <lineage>
        <taxon>Eukaryota</taxon>
        <taxon>Metazoa</taxon>
        <taxon>Ecdysozoa</taxon>
        <taxon>Nematoda</taxon>
        <taxon>Chromadorea</taxon>
        <taxon>Rhabditida</taxon>
        <taxon>Rhabditina</taxon>
        <taxon>Rhabditomorpha</taxon>
        <taxon>Strongyloidea</taxon>
        <taxon>Metastrongylidae</taxon>
        <taxon>Angiostrongylus</taxon>
    </lineage>
</organism>
<dbReference type="PROSITE" id="PS01180">
    <property type="entry name" value="CUB"/>
    <property type="match status" value="1"/>
</dbReference>
<proteinExistence type="predicted"/>
<feature type="chain" id="PRO_5043130463" evidence="3">
    <location>
        <begin position="19"/>
        <end position="306"/>
    </location>
</feature>
<reference evidence="5 6" key="2">
    <citation type="submission" date="2018-11" db="EMBL/GenBank/DDBJ databases">
        <authorList>
            <consortium name="Pathogen Informatics"/>
        </authorList>
    </citation>
    <scope>NUCLEOTIDE SEQUENCE [LARGE SCALE GENOMIC DNA]</scope>
    <source>
        <strain evidence="5 6">Costa Rica</strain>
    </source>
</reference>
<evidence type="ECO:0000256" key="1">
    <source>
        <dbReference type="ARBA" id="ARBA00023157"/>
    </source>
</evidence>
<keyword evidence="1" id="KW-1015">Disulfide bond</keyword>
<dbReference type="AlphaFoldDB" id="A0A0R3Q035"/>
<evidence type="ECO:0000313" key="5">
    <source>
        <dbReference type="EMBL" id="VDM63828.1"/>
    </source>
</evidence>
<dbReference type="OrthoDB" id="5786116at2759"/>
<sequence length="306" mass="34431">MKLVLVFVLFALSINVESNPLSSNERRSSGKTFDEKLEEGYQLKCQPNANVTRRLTEHLGNMEGKIMKRLTLSSEKNTEQVLTTKDYVEVENDGRIHQMGDANEEINEDSKVSASLFQGDILLTKEQAKVILEDTKYVEAERTKRQAYTEDKIGVFNGVGCFSSLGRIGGEQRLSFQELRCESPKGCGRILNATVTFQTLTDTLGEKDVYFPKEDFEFCNYWIMAPAGSRIEVVLESFEKGLATDGCVFAGVEIKTGSDKRHTGYRFCSLKFAKRSLISKHNVVPVITYTRTGEVTTVLHYRISSV</sequence>
<evidence type="ECO:0000259" key="4">
    <source>
        <dbReference type="PROSITE" id="PS01180"/>
    </source>
</evidence>
<dbReference type="WBParaSite" id="ACOC_0001224201-mRNA-1">
    <property type="protein sequence ID" value="ACOC_0001224201-mRNA-1"/>
    <property type="gene ID" value="ACOC_0001224201"/>
</dbReference>
<dbReference type="SUPFAM" id="SSF49854">
    <property type="entry name" value="Spermadhesin, CUB domain"/>
    <property type="match status" value="1"/>
</dbReference>
<feature type="domain" description="CUB" evidence="4">
    <location>
        <begin position="187"/>
        <end position="306"/>
    </location>
</feature>
<dbReference type="EMBL" id="UYYA01004950">
    <property type="protein sequence ID" value="VDM63828.1"/>
    <property type="molecule type" value="Genomic_DNA"/>
</dbReference>
<dbReference type="Gene3D" id="2.60.120.290">
    <property type="entry name" value="Spermadhesin, CUB domain"/>
    <property type="match status" value="1"/>
</dbReference>
<dbReference type="InterPro" id="IPR000859">
    <property type="entry name" value="CUB_dom"/>
</dbReference>
<keyword evidence="3" id="KW-0732">Signal</keyword>
<protein>
    <submittedName>
        <fullName evidence="7">CUB domain-containing protein</fullName>
    </submittedName>
</protein>
<comment type="caution">
    <text evidence="2">Lacks conserved residue(s) required for the propagation of feature annotation.</text>
</comment>
<evidence type="ECO:0000313" key="6">
    <source>
        <dbReference type="Proteomes" id="UP000267027"/>
    </source>
</evidence>
<name>A0A0R3Q035_ANGCS</name>
<dbReference type="InterPro" id="IPR035914">
    <property type="entry name" value="Sperma_CUB_dom_sf"/>
</dbReference>
<feature type="signal peptide" evidence="3">
    <location>
        <begin position="1"/>
        <end position="18"/>
    </location>
</feature>